<sequence length="335" mass="36309">MTEIEGEIAPGFEAVREAFAANFAEGAEIGAAVSVYRHGEKVVDLWGGVADQQEGRPWQRDTLQAVFSTTKAMTAACALLLVQRGELDLDAPVQRYWPEFTAPCKVRWLLTHQAGLPIVDQTVPLADALAWDPVVKLLAVQEPFWTPGTEHGYHGLTFGWLVGEVVRRVSGHSLGTFFRTEIAGPLGLDFWIGLPKSEHHRLSRIVPPELPDPDAAAAFDIDALPEEMRDMFAAYSDPTSLSARVMSMVVPPMDNNDPDVLSAEIPAANGVGTARALAGFYAALIGGFLQLDTLALATTEQAAGKDRIMRVPVRWSHGFSLSMPETPWLPPGGFG</sequence>
<gene>
    <name evidence="2" type="ORF">HF577_27170</name>
</gene>
<dbReference type="Proteomes" id="UP001296706">
    <property type="component" value="Unassembled WGS sequence"/>
</dbReference>
<dbReference type="EMBL" id="JAAXKY010000113">
    <property type="protein sequence ID" value="NMH80757.1"/>
    <property type="molecule type" value="Genomic_DNA"/>
</dbReference>
<dbReference type="SUPFAM" id="SSF56601">
    <property type="entry name" value="beta-lactamase/transpeptidase-like"/>
    <property type="match status" value="1"/>
</dbReference>
<keyword evidence="3" id="KW-1185">Reference proteome</keyword>
<comment type="caution">
    <text evidence="2">The sequence shown here is derived from an EMBL/GenBank/DDBJ whole genome shotgun (WGS) entry which is preliminary data.</text>
</comment>
<dbReference type="PANTHER" id="PTHR43319">
    <property type="entry name" value="BETA-LACTAMASE-RELATED"/>
    <property type="match status" value="1"/>
</dbReference>
<reference evidence="2 3" key="1">
    <citation type="submission" date="2020-04" db="EMBL/GenBank/DDBJ databases">
        <authorList>
            <person name="Klaysubun C."/>
            <person name="Duangmal K."/>
            <person name="Lipun K."/>
        </authorList>
    </citation>
    <scope>NUCLEOTIDE SEQUENCE [LARGE SCALE GENOMIC DNA]</scope>
    <source>
        <strain evidence="2 3">JCM 11839</strain>
    </source>
</reference>
<evidence type="ECO:0000313" key="2">
    <source>
        <dbReference type="EMBL" id="NMH80757.1"/>
    </source>
</evidence>
<dbReference type="PANTHER" id="PTHR43319:SF3">
    <property type="entry name" value="BETA-LACTAMASE-RELATED DOMAIN-CONTAINING PROTEIN"/>
    <property type="match status" value="1"/>
</dbReference>
<evidence type="ECO:0000313" key="3">
    <source>
        <dbReference type="Proteomes" id="UP001296706"/>
    </source>
</evidence>
<dbReference type="Pfam" id="PF00144">
    <property type="entry name" value="Beta-lactamase"/>
    <property type="match status" value="1"/>
</dbReference>
<dbReference type="InterPro" id="IPR012338">
    <property type="entry name" value="Beta-lactam/transpept-like"/>
</dbReference>
<evidence type="ECO:0000259" key="1">
    <source>
        <dbReference type="Pfam" id="PF00144"/>
    </source>
</evidence>
<organism evidence="2 3">
    <name type="scientific">Pseudonocardia xinjiangensis</name>
    <dbReference type="NCBI Taxonomy" id="75289"/>
    <lineage>
        <taxon>Bacteria</taxon>
        <taxon>Bacillati</taxon>
        <taxon>Actinomycetota</taxon>
        <taxon>Actinomycetes</taxon>
        <taxon>Pseudonocardiales</taxon>
        <taxon>Pseudonocardiaceae</taxon>
        <taxon>Pseudonocardia</taxon>
    </lineage>
</organism>
<dbReference type="Gene3D" id="3.40.710.10">
    <property type="entry name" value="DD-peptidase/beta-lactamase superfamily"/>
    <property type="match status" value="1"/>
</dbReference>
<dbReference type="InterPro" id="IPR052907">
    <property type="entry name" value="Beta-lactamase/esterase"/>
</dbReference>
<dbReference type="InterPro" id="IPR001466">
    <property type="entry name" value="Beta-lactam-related"/>
</dbReference>
<accession>A0ABX1RK32</accession>
<feature type="domain" description="Beta-lactamase-related" evidence="1">
    <location>
        <begin position="20"/>
        <end position="327"/>
    </location>
</feature>
<name>A0ABX1RK32_9PSEU</name>
<dbReference type="RefSeq" id="WP_169398805.1">
    <property type="nucleotide sequence ID" value="NZ_JAAXKY010000113.1"/>
</dbReference>
<feature type="non-terminal residue" evidence="2">
    <location>
        <position position="335"/>
    </location>
</feature>
<protein>
    <submittedName>
        <fullName evidence="2">Beta-lactamase family protein</fullName>
    </submittedName>
</protein>
<proteinExistence type="predicted"/>